<organism evidence="9 12">
    <name type="scientific">Mannheimia haemolytica</name>
    <name type="common">Pasteurella haemolytica</name>
    <dbReference type="NCBI Taxonomy" id="75985"/>
    <lineage>
        <taxon>Bacteria</taxon>
        <taxon>Pseudomonadati</taxon>
        <taxon>Pseudomonadota</taxon>
        <taxon>Gammaproteobacteria</taxon>
        <taxon>Pasteurellales</taxon>
        <taxon>Pasteurellaceae</taxon>
        <taxon>Mannheimia</taxon>
    </lineage>
</organism>
<evidence type="ECO:0000256" key="1">
    <source>
        <dbReference type="ARBA" id="ARBA00008857"/>
    </source>
</evidence>
<evidence type="ECO:0000256" key="4">
    <source>
        <dbReference type="ARBA" id="ARBA00023172"/>
    </source>
</evidence>
<dbReference type="GO" id="GO:0008907">
    <property type="term" value="F:integrase activity"/>
    <property type="evidence" value="ECO:0007669"/>
    <property type="project" value="InterPro"/>
</dbReference>
<accession>A0A378NG75</accession>
<keyword evidence="3 5" id="KW-0238">DNA-binding</keyword>
<dbReference type="Gene3D" id="1.10.443.10">
    <property type="entry name" value="Intergrase catalytic core"/>
    <property type="match status" value="1"/>
</dbReference>
<dbReference type="Gene3D" id="1.10.150.130">
    <property type="match status" value="1"/>
</dbReference>
<dbReference type="InterPro" id="IPR050090">
    <property type="entry name" value="Tyrosine_recombinase_XerCD"/>
</dbReference>
<dbReference type="PANTHER" id="PTHR30349:SF64">
    <property type="entry name" value="PROPHAGE INTEGRASE INTD-RELATED"/>
    <property type="match status" value="1"/>
</dbReference>
<dbReference type="InterPro" id="IPR010998">
    <property type="entry name" value="Integrase_recombinase_N"/>
</dbReference>
<evidence type="ECO:0000313" key="7">
    <source>
        <dbReference type="EMBL" id="STY59763.1"/>
    </source>
</evidence>
<dbReference type="GO" id="GO:0003677">
    <property type="term" value="F:DNA binding"/>
    <property type="evidence" value="ECO:0007669"/>
    <property type="project" value="UniProtKB-UniRule"/>
</dbReference>
<dbReference type="RefSeq" id="WP_006251368.1">
    <property type="nucleotide sequence ID" value="NZ_CP017484.1"/>
</dbReference>
<dbReference type="InterPro" id="IPR015094">
    <property type="entry name" value="Integrase_lambda-typ_DNA-bd_N"/>
</dbReference>
<evidence type="ECO:0000313" key="14">
    <source>
        <dbReference type="Proteomes" id="UP000315164"/>
    </source>
</evidence>
<dbReference type="EMBL" id="UGPL01000006">
    <property type="protein sequence ID" value="STY67442.1"/>
    <property type="molecule type" value="Genomic_DNA"/>
</dbReference>
<protein>
    <submittedName>
        <fullName evidence="10">Integrase</fullName>
    </submittedName>
    <submittedName>
        <fullName evidence="9">Site-specific recombinase XerD</fullName>
    </submittedName>
</protein>
<dbReference type="InterPro" id="IPR044068">
    <property type="entry name" value="CB"/>
</dbReference>
<dbReference type="Proteomes" id="UP000254802">
    <property type="component" value="Unassembled WGS sequence"/>
</dbReference>
<evidence type="ECO:0000313" key="12">
    <source>
        <dbReference type="Proteomes" id="UP000254031"/>
    </source>
</evidence>
<dbReference type="Pfam" id="PF00589">
    <property type="entry name" value="Phage_integrase"/>
    <property type="match status" value="1"/>
</dbReference>
<evidence type="ECO:0000256" key="3">
    <source>
        <dbReference type="ARBA" id="ARBA00023125"/>
    </source>
</evidence>
<reference evidence="12 13" key="1">
    <citation type="submission" date="2018-06" db="EMBL/GenBank/DDBJ databases">
        <authorList>
            <consortium name="Pathogen Informatics"/>
            <person name="Doyle S."/>
        </authorList>
    </citation>
    <scope>NUCLEOTIDE SEQUENCE [LARGE SCALE GENOMIC DNA]</scope>
    <source>
        <strain evidence="7 13">NCTC10638</strain>
        <strain evidence="9 12">NCTC9380</strain>
    </source>
</reference>
<dbReference type="PANTHER" id="PTHR30349">
    <property type="entry name" value="PHAGE INTEGRASE-RELATED"/>
    <property type="match status" value="1"/>
</dbReference>
<dbReference type="InterPro" id="IPR011010">
    <property type="entry name" value="DNA_brk_join_enz"/>
</dbReference>
<keyword evidence="2" id="KW-0229">DNA integration</keyword>
<dbReference type="STRING" id="75985.WC39_05730"/>
<dbReference type="Proteomes" id="UP000315164">
    <property type="component" value="Unassembled WGS sequence"/>
</dbReference>
<keyword evidence="15" id="KW-1185">Reference proteome</keyword>
<dbReference type="Proteomes" id="UP000254031">
    <property type="component" value="Unassembled WGS sequence"/>
</dbReference>
<reference evidence="14 15" key="2">
    <citation type="journal article" date="2019" name="Vet. Microbiol.">
        <title>Genetic characterization of susceptible and multi-drug resistant Mannheimia haemolytica isolated from high-risk stocker calves prior to and after antimicrobial metaphylaxis.</title>
        <authorList>
            <person name="Snyder E.R."/>
            <person name="Alvarez-Narvaez S."/>
            <person name="Credille B.C."/>
        </authorList>
    </citation>
    <scope>NUCLEOTIDE SEQUENCE [LARGE SCALE GENOMIC DNA]</scope>
    <source>
        <strain evidence="11 14">UGA-R5-128-1</strain>
        <strain evidence="10 15">UGA-R7-163-1</strain>
    </source>
</reference>
<dbReference type="Proteomes" id="UP000318394">
    <property type="component" value="Unassembled WGS sequence"/>
</dbReference>
<dbReference type="InterPro" id="IPR013762">
    <property type="entry name" value="Integrase-like_cat_sf"/>
</dbReference>
<name>A0A378NG75_MANHA</name>
<dbReference type="Pfam" id="PF09003">
    <property type="entry name" value="Arm-DNA-bind_1"/>
    <property type="match status" value="1"/>
</dbReference>
<dbReference type="AlphaFoldDB" id="A0A378NG75"/>
<feature type="domain" description="Core-binding (CB)" evidence="6">
    <location>
        <begin position="69"/>
        <end position="147"/>
    </location>
</feature>
<dbReference type="OrthoDB" id="662444at2"/>
<dbReference type="Gene3D" id="3.30.160.60">
    <property type="entry name" value="Classic Zinc Finger"/>
    <property type="match status" value="1"/>
</dbReference>
<evidence type="ECO:0000313" key="10">
    <source>
        <dbReference type="EMBL" id="TRB35520.1"/>
    </source>
</evidence>
<keyword evidence="4" id="KW-0233">DNA recombination</keyword>
<evidence type="ECO:0000256" key="5">
    <source>
        <dbReference type="PROSITE-ProRule" id="PRU01248"/>
    </source>
</evidence>
<evidence type="ECO:0000259" key="6">
    <source>
        <dbReference type="PROSITE" id="PS51900"/>
    </source>
</evidence>
<evidence type="ECO:0000256" key="2">
    <source>
        <dbReference type="ARBA" id="ARBA00022908"/>
    </source>
</evidence>
<dbReference type="EMBL" id="VAJI01000029">
    <property type="protein sequence ID" value="TRB35520.1"/>
    <property type="molecule type" value="Genomic_DNA"/>
</dbReference>
<dbReference type="InterPro" id="IPR002104">
    <property type="entry name" value="Integrase_catalytic"/>
</dbReference>
<dbReference type="PROSITE" id="PS51900">
    <property type="entry name" value="CB"/>
    <property type="match status" value="1"/>
</dbReference>
<evidence type="ECO:0000313" key="13">
    <source>
        <dbReference type="Proteomes" id="UP000254802"/>
    </source>
</evidence>
<dbReference type="EMBL" id="UGPL01000006">
    <property type="protein sequence ID" value="STY66950.1"/>
    <property type="molecule type" value="Genomic_DNA"/>
</dbReference>
<proteinExistence type="inferred from homology"/>
<evidence type="ECO:0000313" key="8">
    <source>
        <dbReference type="EMBL" id="STY66950.1"/>
    </source>
</evidence>
<dbReference type="EMBL" id="UGPN01000002">
    <property type="protein sequence ID" value="STY59763.1"/>
    <property type="molecule type" value="Genomic_DNA"/>
</dbReference>
<dbReference type="SUPFAM" id="SSF56349">
    <property type="entry name" value="DNA breaking-rejoining enzymes"/>
    <property type="match status" value="1"/>
</dbReference>
<sequence>MGRPRKQQNRYLPENLRPKTVTRKSGKTVIYWLYRTHGKTEISLGTNRNEAFIKAAQLNIERESQTARITFGLVAKRYRDEVIPQKKASTAQTDLCKIKNLLLFFNDAPLEEITPQHIREYMTWRKDTPGSANNEFSMFSHIWQYAREWGYTNLPSPNIGMKRYPIRKREIYVENNIFQMVYEVADQDMRDLMDLAYITGQRPVDLVNIRKEHIFDGYLHIVQQKTQAKLRIEIVGKLADIIQDRLEKATGTHLFSTKKGEKLTARKLGKRFTYIREQAVKNNPEYANEIMAFQFRDLRAKSGTDKALSLGEEAARQQLGHTSVQMTKTYIRKAPIVTPIKESVPSSKHQS</sequence>
<evidence type="ECO:0000313" key="15">
    <source>
        <dbReference type="Proteomes" id="UP000318394"/>
    </source>
</evidence>
<dbReference type="EMBL" id="VAJB01000029">
    <property type="protein sequence ID" value="TRB73021.1"/>
    <property type="molecule type" value="Genomic_DNA"/>
</dbReference>
<gene>
    <name evidence="11" type="ORF">FEA53_11045</name>
    <name evidence="10" type="ORF">FEB89_10990</name>
    <name evidence="7" type="ORF">NCTC10638_00944</name>
    <name evidence="8" type="ORF">NCTC9380_02282</name>
    <name evidence="9" type="ORF">NCTC9380_02800</name>
</gene>
<dbReference type="GO" id="GO:0006310">
    <property type="term" value="P:DNA recombination"/>
    <property type="evidence" value="ECO:0007669"/>
    <property type="project" value="UniProtKB-KW"/>
</dbReference>
<evidence type="ECO:0000313" key="9">
    <source>
        <dbReference type="EMBL" id="STY67442.1"/>
    </source>
</evidence>
<comment type="similarity">
    <text evidence="1">Belongs to the 'phage' integrase family.</text>
</comment>
<evidence type="ECO:0000313" key="11">
    <source>
        <dbReference type="EMBL" id="TRB73021.1"/>
    </source>
</evidence>